<dbReference type="PANTHER" id="PTHR43330">
    <property type="entry name" value="METHIONINE AMINOPEPTIDASE"/>
    <property type="match status" value="1"/>
</dbReference>
<dbReference type="OrthoDB" id="9802055at2"/>
<proteinExistence type="inferred from homology"/>
<keyword evidence="5 6" id="KW-0378">Hydrolase</keyword>
<feature type="binding site" evidence="6">
    <location>
        <position position="94"/>
    </location>
    <ligand>
        <name>a divalent metal cation</name>
        <dbReference type="ChEBI" id="CHEBI:60240"/>
        <label>1</label>
    </ligand>
</feature>
<comment type="function">
    <text evidence="1 6">Removes the N-terminal methionine from nascent proteins. The N-terminal methionine is often cleaved when the second residue in the primary sequence is small and uncharged (Met-Ala-, Cys, Gly, Pro, Ser, Thr, or Val). Requires deformylation of the N(alpha)-formylated initiator methionine before it can be hydrolyzed.</text>
</comment>
<dbReference type="GO" id="GO:0070006">
    <property type="term" value="F:metalloaminopeptidase activity"/>
    <property type="evidence" value="ECO:0007669"/>
    <property type="project" value="UniProtKB-UniRule"/>
</dbReference>
<dbReference type="InterPro" id="IPR036005">
    <property type="entry name" value="Creatinase/aminopeptidase-like"/>
</dbReference>
<comment type="subunit">
    <text evidence="6">Monomer.</text>
</comment>
<feature type="binding site" evidence="6">
    <location>
        <position position="77"/>
    </location>
    <ligand>
        <name>substrate</name>
    </ligand>
</feature>
<dbReference type="InterPro" id="IPR001714">
    <property type="entry name" value="Pept_M24_MAP"/>
</dbReference>
<evidence type="ECO:0000256" key="2">
    <source>
        <dbReference type="ARBA" id="ARBA00022438"/>
    </source>
</evidence>
<gene>
    <name evidence="6 9" type="primary">map</name>
    <name evidence="9" type="ORF">AN618_17940</name>
</gene>
<evidence type="ECO:0000256" key="3">
    <source>
        <dbReference type="ARBA" id="ARBA00022670"/>
    </source>
</evidence>
<dbReference type="FunCoup" id="A0A140L577">
    <property type="interactions" value="319"/>
</dbReference>
<dbReference type="NCBIfam" id="TIGR00500">
    <property type="entry name" value="met_pdase_I"/>
    <property type="match status" value="1"/>
</dbReference>
<protein>
    <recommendedName>
        <fullName evidence="6 7">Methionine aminopeptidase</fullName>
        <shortName evidence="6">MAP</shortName>
        <shortName evidence="6">MetAP</shortName>
        <ecNumber evidence="6 7">3.4.11.18</ecNumber>
    </recommendedName>
    <alternativeName>
        <fullName evidence="6">Peptidase M</fullName>
    </alternativeName>
</protein>
<keyword evidence="4 6" id="KW-0479">Metal-binding</keyword>
<evidence type="ECO:0000313" key="9">
    <source>
        <dbReference type="EMBL" id="KXG75702.1"/>
    </source>
</evidence>
<dbReference type="Pfam" id="PF00557">
    <property type="entry name" value="Peptidase_M24"/>
    <property type="match status" value="1"/>
</dbReference>
<evidence type="ECO:0000256" key="7">
    <source>
        <dbReference type="RuleBase" id="RU003653"/>
    </source>
</evidence>
<evidence type="ECO:0000313" key="10">
    <source>
        <dbReference type="Proteomes" id="UP000070427"/>
    </source>
</evidence>
<feature type="binding site" evidence="6">
    <location>
        <position position="232"/>
    </location>
    <ligand>
        <name>a divalent metal cation</name>
        <dbReference type="ChEBI" id="CHEBI:60240"/>
        <label>2</label>
        <note>catalytic</note>
    </ligand>
</feature>
<dbReference type="EMBL" id="LOED01000024">
    <property type="protein sequence ID" value="KXG75702.1"/>
    <property type="molecule type" value="Genomic_DNA"/>
</dbReference>
<dbReference type="CDD" id="cd01086">
    <property type="entry name" value="MetAP1"/>
    <property type="match status" value="1"/>
</dbReference>
<comment type="catalytic activity">
    <reaction evidence="6 7">
        <text>Release of N-terminal amino acids, preferentially methionine, from peptides and arylamides.</text>
        <dbReference type="EC" id="3.4.11.18"/>
    </reaction>
</comment>
<feature type="binding site" evidence="6">
    <location>
        <position position="175"/>
    </location>
    <ligand>
        <name>substrate</name>
    </ligand>
</feature>
<reference evidence="9 10" key="1">
    <citation type="submission" date="2015-12" db="EMBL/GenBank/DDBJ databases">
        <title>Draft genome sequnece of Fervidicola ferrireducens strain Y170.</title>
        <authorList>
            <person name="Patel B.K."/>
        </authorList>
    </citation>
    <scope>NUCLEOTIDE SEQUENCE [LARGE SCALE GENOMIC DNA]</scope>
    <source>
        <strain evidence="9 10">Y170</strain>
    </source>
</reference>
<dbReference type="HAMAP" id="MF_01974">
    <property type="entry name" value="MetAP_1"/>
    <property type="match status" value="1"/>
</dbReference>
<comment type="caution">
    <text evidence="9">The sequence shown here is derived from an EMBL/GenBank/DDBJ whole genome shotgun (WGS) entry which is preliminary data.</text>
</comment>
<dbReference type="Gene3D" id="3.90.230.10">
    <property type="entry name" value="Creatinase/methionine aminopeptidase superfamily"/>
    <property type="match status" value="1"/>
</dbReference>
<dbReference type="InterPro" id="IPR002467">
    <property type="entry name" value="Pept_M24A_MAP1"/>
</dbReference>
<dbReference type="EC" id="3.4.11.18" evidence="6 7"/>
<accession>A0A140L577</accession>
<dbReference type="SUPFAM" id="SSF55920">
    <property type="entry name" value="Creatinase/aminopeptidase"/>
    <property type="match status" value="1"/>
</dbReference>
<dbReference type="STRING" id="520764.AN618_17940"/>
<evidence type="ECO:0000256" key="5">
    <source>
        <dbReference type="ARBA" id="ARBA00022801"/>
    </source>
</evidence>
<dbReference type="PANTHER" id="PTHR43330:SF27">
    <property type="entry name" value="METHIONINE AMINOPEPTIDASE"/>
    <property type="match status" value="1"/>
</dbReference>
<dbReference type="AlphaFoldDB" id="A0A140L577"/>
<evidence type="ECO:0000256" key="4">
    <source>
        <dbReference type="ARBA" id="ARBA00022723"/>
    </source>
</evidence>
<evidence type="ECO:0000256" key="6">
    <source>
        <dbReference type="HAMAP-Rule" id="MF_01974"/>
    </source>
</evidence>
<keyword evidence="3 6" id="KW-0645">Protease</keyword>
<feature type="binding site" evidence="6">
    <location>
        <position position="201"/>
    </location>
    <ligand>
        <name>a divalent metal cation</name>
        <dbReference type="ChEBI" id="CHEBI:60240"/>
        <label>2</label>
        <note>catalytic</note>
    </ligand>
</feature>
<feature type="binding site" evidence="6">
    <location>
        <position position="232"/>
    </location>
    <ligand>
        <name>a divalent metal cation</name>
        <dbReference type="ChEBI" id="CHEBI:60240"/>
        <label>1</label>
    </ligand>
</feature>
<dbReference type="Proteomes" id="UP000070427">
    <property type="component" value="Unassembled WGS sequence"/>
</dbReference>
<evidence type="ECO:0000259" key="8">
    <source>
        <dbReference type="Pfam" id="PF00557"/>
    </source>
</evidence>
<comment type="similarity">
    <text evidence="6">Belongs to the peptidase M24A family. Methionine aminopeptidase type 1 subfamily.</text>
</comment>
<keyword evidence="2 6" id="KW-0031">Aminopeptidase</keyword>
<dbReference type="InParanoid" id="A0A140L577"/>
<dbReference type="RefSeq" id="WP_066354041.1">
    <property type="nucleotide sequence ID" value="NZ_LOED01000024.1"/>
</dbReference>
<dbReference type="GO" id="GO:0004239">
    <property type="term" value="F:initiator methionyl aminopeptidase activity"/>
    <property type="evidence" value="ECO:0007669"/>
    <property type="project" value="UniProtKB-UniRule"/>
</dbReference>
<comment type="cofactor">
    <cofactor evidence="6">
        <name>Co(2+)</name>
        <dbReference type="ChEBI" id="CHEBI:48828"/>
    </cofactor>
    <cofactor evidence="6">
        <name>Zn(2+)</name>
        <dbReference type="ChEBI" id="CHEBI:29105"/>
    </cofactor>
    <cofactor evidence="6">
        <name>Mn(2+)</name>
        <dbReference type="ChEBI" id="CHEBI:29035"/>
    </cofactor>
    <cofactor evidence="6">
        <name>Fe(2+)</name>
        <dbReference type="ChEBI" id="CHEBI:29033"/>
    </cofactor>
    <text evidence="6">Binds 2 divalent metal cations per subunit. Has a high-affinity and a low affinity metal-binding site. The true nature of the physiological cofactor is under debate. The enzyme is active with cobalt, zinc, manganese or divalent iron ions. Most likely, methionine aminopeptidases function as mononuclear Fe(2+)-metalloproteases under physiological conditions, and the catalytically relevant metal-binding site has been assigned to the histidine-containing high-affinity site.</text>
</comment>
<keyword evidence="10" id="KW-1185">Reference proteome</keyword>
<dbReference type="InterPro" id="IPR000994">
    <property type="entry name" value="Pept_M24"/>
</dbReference>
<dbReference type="PRINTS" id="PR00599">
    <property type="entry name" value="MAPEPTIDASE"/>
</dbReference>
<organism evidence="9 10">
    <name type="scientific">Fervidicola ferrireducens</name>
    <dbReference type="NCBI Taxonomy" id="520764"/>
    <lineage>
        <taxon>Bacteria</taxon>
        <taxon>Bacillati</taxon>
        <taxon>Bacillota</taxon>
        <taxon>Clostridia</taxon>
        <taxon>Thermosediminibacterales</taxon>
        <taxon>Thermosediminibacteraceae</taxon>
        <taxon>Fervidicola</taxon>
    </lineage>
</organism>
<feature type="binding site" evidence="6">
    <location>
        <position position="105"/>
    </location>
    <ligand>
        <name>a divalent metal cation</name>
        <dbReference type="ChEBI" id="CHEBI:60240"/>
        <label>1</label>
    </ligand>
</feature>
<feature type="domain" description="Peptidase M24" evidence="8">
    <location>
        <begin position="11"/>
        <end position="239"/>
    </location>
</feature>
<feature type="binding site" evidence="6">
    <location>
        <position position="105"/>
    </location>
    <ligand>
        <name>a divalent metal cation</name>
        <dbReference type="ChEBI" id="CHEBI:60240"/>
        <label>2</label>
        <note>catalytic</note>
    </ligand>
</feature>
<sequence>MIVIKSKREIEIMKRAGKVVALVLEELKNHIKPGVTTGELDRIAEEIILKNGALPAFKGYRGFPATICASINEEVVHGIPGLRILQDGDIISIDVGAIVEGYFSDAARTYPVGNVSEEAKRLIDVTERSFFEGLAFAKVGYRLSDISHAIQTFVESHNFSVVREWGGHGIGRQMHEDPHVPNYGPPNKGPRLKPGMTLAIEPMVNAGDFEVYTRDDNWTVVTKDGSLSAHYENTIAITDGEPEILTIL</sequence>
<dbReference type="GO" id="GO:0046872">
    <property type="term" value="F:metal ion binding"/>
    <property type="evidence" value="ECO:0007669"/>
    <property type="project" value="UniProtKB-UniRule"/>
</dbReference>
<evidence type="ECO:0000256" key="1">
    <source>
        <dbReference type="ARBA" id="ARBA00002521"/>
    </source>
</evidence>
<dbReference type="PATRIC" id="fig|520764.3.peg.1930"/>
<dbReference type="GO" id="GO:0005829">
    <property type="term" value="C:cytosol"/>
    <property type="evidence" value="ECO:0007669"/>
    <property type="project" value="TreeGrafter"/>
</dbReference>
<name>A0A140L577_9FIRM</name>
<feature type="binding site" evidence="6">
    <location>
        <position position="168"/>
    </location>
    <ligand>
        <name>a divalent metal cation</name>
        <dbReference type="ChEBI" id="CHEBI:60240"/>
        <label>2</label>
        <note>catalytic</note>
    </ligand>
</feature>
<dbReference type="GO" id="GO:0006508">
    <property type="term" value="P:proteolysis"/>
    <property type="evidence" value="ECO:0007669"/>
    <property type="project" value="UniProtKB-KW"/>
</dbReference>